<reference evidence="2 3" key="1">
    <citation type="submission" date="2020-08" db="EMBL/GenBank/DDBJ databases">
        <title>Genomic Encyclopedia of Type Strains, Phase IV (KMG-IV): sequencing the most valuable type-strain genomes for metagenomic binning, comparative biology and taxonomic classification.</title>
        <authorList>
            <person name="Goeker M."/>
        </authorList>
    </citation>
    <scope>NUCLEOTIDE SEQUENCE [LARGE SCALE GENOMIC DNA]</scope>
    <source>
        <strain evidence="2 3">DSM 102189</strain>
    </source>
</reference>
<dbReference type="GO" id="GO:0051301">
    <property type="term" value="P:cell division"/>
    <property type="evidence" value="ECO:0007669"/>
    <property type="project" value="UniProtKB-KW"/>
</dbReference>
<dbReference type="Pfam" id="PF04977">
    <property type="entry name" value="DivIC"/>
    <property type="match status" value="1"/>
</dbReference>
<keyword evidence="1" id="KW-1133">Transmembrane helix</keyword>
<dbReference type="AlphaFoldDB" id="A0A841KZS0"/>
<protein>
    <submittedName>
        <fullName evidence="2">Cell division protein FtsB</fullName>
    </submittedName>
</protein>
<evidence type="ECO:0000313" key="2">
    <source>
        <dbReference type="EMBL" id="MBB6226059.1"/>
    </source>
</evidence>
<accession>A0A841KZS0</accession>
<keyword evidence="1" id="KW-0812">Transmembrane</keyword>
<feature type="transmembrane region" description="Helical" evidence="1">
    <location>
        <begin position="15"/>
        <end position="39"/>
    </location>
</feature>
<comment type="caution">
    <text evidence="2">The sequence shown here is derived from an EMBL/GenBank/DDBJ whole genome shotgun (WGS) entry which is preliminary data.</text>
</comment>
<proteinExistence type="predicted"/>
<gene>
    <name evidence="2" type="ORF">FHS79_000210</name>
</gene>
<keyword evidence="2" id="KW-0131">Cell cycle</keyword>
<evidence type="ECO:0000256" key="1">
    <source>
        <dbReference type="SAM" id="Phobius"/>
    </source>
</evidence>
<dbReference type="EMBL" id="JACIIV010000001">
    <property type="protein sequence ID" value="MBB6226059.1"/>
    <property type="molecule type" value="Genomic_DNA"/>
</dbReference>
<keyword evidence="2" id="KW-0132">Cell division</keyword>
<dbReference type="Proteomes" id="UP000538147">
    <property type="component" value="Unassembled WGS sequence"/>
</dbReference>
<dbReference type="RefSeq" id="WP_184193991.1">
    <property type="nucleotide sequence ID" value="NZ_BMOX01000054.1"/>
</dbReference>
<keyword evidence="3" id="KW-1185">Reference proteome</keyword>
<dbReference type="InterPro" id="IPR007060">
    <property type="entry name" value="FtsL/DivIC"/>
</dbReference>
<organism evidence="2 3">
    <name type="scientific">Polymorphobacter multimanifer</name>
    <dbReference type="NCBI Taxonomy" id="1070431"/>
    <lineage>
        <taxon>Bacteria</taxon>
        <taxon>Pseudomonadati</taxon>
        <taxon>Pseudomonadota</taxon>
        <taxon>Alphaproteobacteria</taxon>
        <taxon>Sphingomonadales</taxon>
        <taxon>Sphingosinicellaceae</taxon>
        <taxon>Polymorphobacter</taxon>
    </lineage>
</organism>
<evidence type="ECO:0000313" key="3">
    <source>
        <dbReference type="Proteomes" id="UP000538147"/>
    </source>
</evidence>
<keyword evidence="1" id="KW-0472">Membrane</keyword>
<sequence length="112" mass="12245">MRGDAGLFDLLKRAIVPAVCMLMMGYFLVAAITGPTGVLSWRGFETEKSELAEDVAARAQEKAALEKQVALLDPRGVDLDMADELVRRNLNVVKPDEVIITLPDKTDETATQ</sequence>
<name>A0A841KZS0_9SPHN</name>